<dbReference type="CDD" id="cd15489">
    <property type="entry name" value="PHD_SF"/>
    <property type="match status" value="1"/>
</dbReference>
<evidence type="ECO:0000256" key="1">
    <source>
        <dbReference type="ARBA" id="ARBA00022723"/>
    </source>
</evidence>
<protein>
    <recommendedName>
        <fullName evidence="5">Zinc finger PHD-type domain-containing protein</fullName>
    </recommendedName>
</protein>
<feature type="domain" description="Zinc finger PHD-type" evidence="5">
    <location>
        <begin position="3"/>
        <end position="49"/>
    </location>
</feature>
<dbReference type="InterPro" id="IPR011011">
    <property type="entry name" value="Znf_FYVE_PHD"/>
</dbReference>
<evidence type="ECO:0000256" key="3">
    <source>
        <dbReference type="ARBA" id="ARBA00022833"/>
    </source>
</evidence>
<keyword evidence="1" id="KW-0479">Metal-binding</keyword>
<dbReference type="EMBL" id="NWSH01001982">
    <property type="protein sequence ID" value="PCG69514.1"/>
    <property type="molecule type" value="Genomic_DNA"/>
</dbReference>
<evidence type="ECO:0000313" key="6">
    <source>
        <dbReference type="EMBL" id="PCG69514.1"/>
    </source>
</evidence>
<dbReference type="Gene3D" id="3.30.40.10">
    <property type="entry name" value="Zinc/RING finger domain, C3HC4 (zinc finger)"/>
    <property type="match status" value="1"/>
</dbReference>
<sequence>MVKCGGCGKFLSPIEAARCDICRSTYHRECVGVNPVGLLTTPWHCPECKKNQLRDNRAETPVRGHAAGPLEDSLVNLMDTSPINNTALDATQEMTMNITTELKTFKEEFIRTIKYEFQLMRDDLAELRSSLQAANDRVSTLEERVSLLENRKQEHASSEVNEIIAELRSEINDRDQELLANDVQISNLPETQGENPVHTALLIASKLGVKVKTRDIVSAERVGGRRINATQPAPVETRPRFLVVRLARRDLRDEMLEAARVRRGMTSADLDLPGPAARIYINERLTKTNRELFRRAREAGARLGWQFVWSRRGRILARYKPGDSVCQIRCEADLLRVFAPIHATTVHVAPMP</sequence>
<dbReference type="InterPro" id="IPR001965">
    <property type="entry name" value="Znf_PHD"/>
</dbReference>
<keyword evidence="2" id="KW-0863">Zinc-finger</keyword>
<dbReference type="SMART" id="SM00249">
    <property type="entry name" value="PHD"/>
    <property type="match status" value="1"/>
</dbReference>
<dbReference type="InterPro" id="IPR013083">
    <property type="entry name" value="Znf_RING/FYVE/PHD"/>
</dbReference>
<proteinExistence type="predicted"/>
<keyword evidence="3" id="KW-0862">Zinc</keyword>
<evidence type="ECO:0000259" key="5">
    <source>
        <dbReference type="SMART" id="SM00249"/>
    </source>
</evidence>
<organism evidence="6">
    <name type="scientific">Heliothis virescens</name>
    <name type="common">Tobacco budworm moth</name>
    <dbReference type="NCBI Taxonomy" id="7102"/>
    <lineage>
        <taxon>Eukaryota</taxon>
        <taxon>Metazoa</taxon>
        <taxon>Ecdysozoa</taxon>
        <taxon>Arthropoda</taxon>
        <taxon>Hexapoda</taxon>
        <taxon>Insecta</taxon>
        <taxon>Pterygota</taxon>
        <taxon>Neoptera</taxon>
        <taxon>Endopterygota</taxon>
        <taxon>Lepidoptera</taxon>
        <taxon>Glossata</taxon>
        <taxon>Ditrysia</taxon>
        <taxon>Noctuoidea</taxon>
        <taxon>Noctuidae</taxon>
        <taxon>Heliothinae</taxon>
        <taxon>Heliothis</taxon>
    </lineage>
</organism>
<dbReference type="SUPFAM" id="SSF57903">
    <property type="entry name" value="FYVE/PHD zinc finger"/>
    <property type="match status" value="1"/>
</dbReference>
<dbReference type="Pfam" id="PF25298">
    <property type="entry name" value="Baculo_FP_2nd"/>
    <property type="match status" value="1"/>
</dbReference>
<gene>
    <name evidence="6" type="ORF">B5V51_4014</name>
</gene>
<evidence type="ECO:0000256" key="4">
    <source>
        <dbReference type="SAM" id="Coils"/>
    </source>
</evidence>
<dbReference type="GO" id="GO:0008270">
    <property type="term" value="F:zinc ion binding"/>
    <property type="evidence" value="ECO:0007669"/>
    <property type="project" value="UniProtKB-KW"/>
</dbReference>
<keyword evidence="4" id="KW-0175">Coiled coil</keyword>
<accession>A0A2A4JD92</accession>
<name>A0A2A4JD92_HELVI</name>
<evidence type="ECO:0000256" key="2">
    <source>
        <dbReference type="ARBA" id="ARBA00022771"/>
    </source>
</evidence>
<dbReference type="InterPro" id="IPR057251">
    <property type="entry name" value="FP_C"/>
</dbReference>
<reference evidence="6" key="1">
    <citation type="submission" date="2017-09" db="EMBL/GenBank/DDBJ databases">
        <title>Contemporary evolution of a Lepidopteran species, Heliothis virescens, in response to modern agricultural practices.</title>
        <authorList>
            <person name="Fritz M.L."/>
            <person name="Deyonke A.M."/>
            <person name="Papanicolaou A."/>
            <person name="Micinski S."/>
            <person name="Westbrook J."/>
            <person name="Gould F."/>
        </authorList>
    </citation>
    <scope>NUCLEOTIDE SEQUENCE [LARGE SCALE GENOMIC DNA]</scope>
    <source>
        <strain evidence="6">HvINT-</strain>
        <tissue evidence="6">Whole body</tissue>
    </source>
</reference>
<dbReference type="AlphaFoldDB" id="A0A2A4JD92"/>
<feature type="coiled-coil region" evidence="4">
    <location>
        <begin position="117"/>
        <end position="158"/>
    </location>
</feature>
<comment type="caution">
    <text evidence="6">The sequence shown here is derived from an EMBL/GenBank/DDBJ whole genome shotgun (WGS) entry which is preliminary data.</text>
</comment>